<keyword evidence="5 11" id="KW-0067">ATP-binding</keyword>
<accession>A0A078A9N3</accession>
<dbReference type="PROSITE" id="PS51217">
    <property type="entry name" value="UVRD_HELICASE_CTER"/>
    <property type="match status" value="1"/>
</dbReference>
<dbReference type="OrthoDB" id="313343at2759"/>
<keyword evidence="6" id="KW-0238">DNA-binding</keyword>
<dbReference type="CDD" id="cd17932">
    <property type="entry name" value="DEXQc_UvrD"/>
    <property type="match status" value="1"/>
</dbReference>
<dbReference type="InParanoid" id="A0A078A9N3"/>
<evidence type="ECO:0000259" key="13">
    <source>
        <dbReference type="PROSITE" id="PS51198"/>
    </source>
</evidence>
<comment type="catalytic activity">
    <reaction evidence="8">
        <text>Couples ATP hydrolysis with the unwinding of duplex DNA by translocating in the 3'-5' direction.</text>
        <dbReference type="EC" id="5.6.2.4"/>
    </reaction>
</comment>
<dbReference type="PROSITE" id="PS51198">
    <property type="entry name" value="UVRD_HELICASE_ATP_BIND"/>
    <property type="match status" value="1"/>
</dbReference>
<dbReference type="Proteomes" id="UP000039865">
    <property type="component" value="Unassembled WGS sequence"/>
</dbReference>
<dbReference type="InterPro" id="IPR014016">
    <property type="entry name" value="UvrD-like_ATP-bd"/>
</dbReference>
<evidence type="ECO:0000256" key="9">
    <source>
        <dbReference type="ARBA" id="ARBA00034808"/>
    </source>
</evidence>
<evidence type="ECO:0000256" key="12">
    <source>
        <dbReference type="SAM" id="MobiDB-lite"/>
    </source>
</evidence>
<evidence type="ECO:0000259" key="14">
    <source>
        <dbReference type="PROSITE" id="PS51217"/>
    </source>
</evidence>
<name>A0A078A9N3_STYLE</name>
<dbReference type="InterPro" id="IPR000212">
    <property type="entry name" value="DNA_helicase_UvrD/REP"/>
</dbReference>
<dbReference type="GO" id="GO:0005524">
    <property type="term" value="F:ATP binding"/>
    <property type="evidence" value="ECO:0007669"/>
    <property type="project" value="UniProtKB-UniRule"/>
</dbReference>
<keyword evidence="4 11" id="KW-0347">Helicase</keyword>
<sequence>MEPNFKRISHHKEIEQQEDNDKVKLNKEQLEAINHYNSPLLILAGVGTGKTQTLMSKYSHLLKQGISPQNILAITFTKKAAKEMKLRAQELSGKPLDYSWVGTFHAQSARMLRRDKIFKLVGLKQDFKILEQSESRDYIVRLFRGQKNLKRLFLTYFQEALKEKKSYKKPTMNYSEIQMTLDNLKERCIEIEDDMPNNLTKLEQLVFMNIYEDYQKLLKKENSVDFRDLLFYMYQIFRKFPDILVKNRQQFKYILVDEVQDLNTLQQQWLKLIVGENQNLTCVGDDDQMIYSFRGATGDFILNFEKHFPTAKIIKLEQNYRSTKNILMCANNLIRHNKNRKGKVLWTDKEMGTGINIIREFNTIDEEVIGICNQISKRIQTEEIDLNQIAILSRMNNQARRFENQLILQDIPYQLSSTKKPFLQKFEVKKAHQYLLYLVRPNEDENMIEVLLTLQKIGQITVDKLIEEAKNQNASIHSICEKLTGVIQVLDEEETSNQPQDQSKKKNKNKRGNSTTLENLEQEIRQEYDNNRSIRKSNQEILKKIDPTKIKKQINGGKIKQLKQLLEKRLLFLQDYDEEQMYHNFLKNTKFFDYLKLELSQVGNVEELHRRMIESLEKKKVEDNIPKIKVMTIHASKGLEFDIVYLPFWVQGSVPIHRDGTELEEERRLAFVGITRAKNEVVISMHNEEQFNDRSWYKSKSQFLREMS</sequence>
<keyword evidence="3 11" id="KW-0378">Hydrolase</keyword>
<gene>
    <name evidence="15" type="primary">Contig11694.g12506</name>
    <name evidence="15" type="ORF">STYLEM_7874</name>
</gene>
<evidence type="ECO:0000256" key="6">
    <source>
        <dbReference type="ARBA" id="ARBA00023125"/>
    </source>
</evidence>
<evidence type="ECO:0000256" key="4">
    <source>
        <dbReference type="ARBA" id="ARBA00022806"/>
    </source>
</evidence>
<dbReference type="GO" id="GO:0000725">
    <property type="term" value="P:recombinational repair"/>
    <property type="evidence" value="ECO:0007669"/>
    <property type="project" value="TreeGrafter"/>
</dbReference>
<evidence type="ECO:0000256" key="1">
    <source>
        <dbReference type="ARBA" id="ARBA00009922"/>
    </source>
</evidence>
<organism evidence="15 16">
    <name type="scientific">Stylonychia lemnae</name>
    <name type="common">Ciliate</name>
    <dbReference type="NCBI Taxonomy" id="5949"/>
    <lineage>
        <taxon>Eukaryota</taxon>
        <taxon>Sar</taxon>
        <taxon>Alveolata</taxon>
        <taxon>Ciliophora</taxon>
        <taxon>Intramacronucleata</taxon>
        <taxon>Spirotrichea</taxon>
        <taxon>Stichotrichia</taxon>
        <taxon>Sporadotrichida</taxon>
        <taxon>Oxytrichidae</taxon>
        <taxon>Stylonychinae</taxon>
        <taxon>Stylonychia</taxon>
    </lineage>
</organism>
<reference evidence="15 16" key="1">
    <citation type="submission" date="2014-06" db="EMBL/GenBank/DDBJ databases">
        <authorList>
            <person name="Swart Estienne"/>
        </authorList>
    </citation>
    <scope>NUCLEOTIDE SEQUENCE [LARGE SCALE GENOMIC DNA]</scope>
    <source>
        <strain evidence="15 16">130c</strain>
    </source>
</reference>
<evidence type="ECO:0000256" key="11">
    <source>
        <dbReference type="PROSITE-ProRule" id="PRU00560"/>
    </source>
</evidence>
<dbReference type="Gene3D" id="1.10.10.160">
    <property type="match status" value="1"/>
</dbReference>
<dbReference type="Gene3D" id="3.40.50.300">
    <property type="entry name" value="P-loop containing nucleotide triphosphate hydrolases"/>
    <property type="match status" value="2"/>
</dbReference>
<evidence type="ECO:0000256" key="2">
    <source>
        <dbReference type="ARBA" id="ARBA00022741"/>
    </source>
</evidence>
<keyword evidence="7" id="KW-0413">Isomerase</keyword>
<dbReference type="InterPro" id="IPR014017">
    <property type="entry name" value="DNA_helicase_UvrD-like_C"/>
</dbReference>
<evidence type="ECO:0000313" key="16">
    <source>
        <dbReference type="Proteomes" id="UP000039865"/>
    </source>
</evidence>
<dbReference type="InterPro" id="IPR013986">
    <property type="entry name" value="DExx_box_DNA_helicase_dom_sf"/>
</dbReference>
<evidence type="ECO:0000256" key="8">
    <source>
        <dbReference type="ARBA" id="ARBA00034617"/>
    </source>
</evidence>
<comment type="similarity">
    <text evidence="1">Belongs to the helicase family. UvrD subfamily.</text>
</comment>
<dbReference type="OMA" id="NILMCAN"/>
<dbReference type="Gene3D" id="1.10.486.10">
    <property type="entry name" value="PCRA, domain 4"/>
    <property type="match status" value="1"/>
</dbReference>
<evidence type="ECO:0000256" key="7">
    <source>
        <dbReference type="ARBA" id="ARBA00023235"/>
    </source>
</evidence>
<feature type="binding site" evidence="11">
    <location>
        <begin position="44"/>
        <end position="51"/>
    </location>
    <ligand>
        <name>ATP</name>
        <dbReference type="ChEBI" id="CHEBI:30616"/>
    </ligand>
</feature>
<feature type="domain" description="UvrD-like helicase C-terminal" evidence="14">
    <location>
        <begin position="324"/>
        <end position="638"/>
    </location>
</feature>
<keyword evidence="16" id="KW-1185">Reference proteome</keyword>
<proteinExistence type="inferred from homology"/>
<evidence type="ECO:0000256" key="10">
    <source>
        <dbReference type="ARBA" id="ARBA00048988"/>
    </source>
</evidence>
<feature type="region of interest" description="Disordered" evidence="12">
    <location>
        <begin position="492"/>
        <end position="518"/>
    </location>
</feature>
<dbReference type="GO" id="GO:0043138">
    <property type="term" value="F:3'-5' DNA helicase activity"/>
    <property type="evidence" value="ECO:0007669"/>
    <property type="project" value="UniProtKB-EC"/>
</dbReference>
<dbReference type="EMBL" id="CCKQ01007512">
    <property type="protein sequence ID" value="CDW78889.1"/>
    <property type="molecule type" value="Genomic_DNA"/>
</dbReference>
<dbReference type="Pfam" id="PF00580">
    <property type="entry name" value="UvrD-helicase"/>
    <property type="match status" value="1"/>
</dbReference>
<protein>
    <recommendedName>
        <fullName evidence="9">DNA 3'-5' helicase</fullName>
        <ecNumber evidence="9">5.6.2.4</ecNumber>
    </recommendedName>
</protein>
<feature type="domain" description="UvrD-like helicase ATP-binding" evidence="13">
    <location>
        <begin position="23"/>
        <end position="323"/>
    </location>
</feature>
<dbReference type="SUPFAM" id="SSF52540">
    <property type="entry name" value="P-loop containing nucleoside triphosphate hydrolases"/>
    <property type="match status" value="1"/>
</dbReference>
<dbReference type="InterPro" id="IPR027417">
    <property type="entry name" value="P-loop_NTPase"/>
</dbReference>
<evidence type="ECO:0000313" key="15">
    <source>
        <dbReference type="EMBL" id="CDW78889.1"/>
    </source>
</evidence>
<dbReference type="PANTHER" id="PTHR11070">
    <property type="entry name" value="UVRD / RECB / PCRA DNA HELICASE FAMILY MEMBER"/>
    <property type="match status" value="1"/>
</dbReference>
<dbReference type="Pfam" id="PF13361">
    <property type="entry name" value="UvrD_C"/>
    <property type="match status" value="1"/>
</dbReference>
<dbReference type="GO" id="GO:0003677">
    <property type="term" value="F:DNA binding"/>
    <property type="evidence" value="ECO:0007669"/>
    <property type="project" value="UniProtKB-KW"/>
</dbReference>
<dbReference type="PANTHER" id="PTHR11070:SF2">
    <property type="entry name" value="ATP-DEPENDENT DNA HELICASE SRS2"/>
    <property type="match status" value="1"/>
</dbReference>
<dbReference type="EC" id="5.6.2.4" evidence="9"/>
<dbReference type="GO" id="GO:0016787">
    <property type="term" value="F:hydrolase activity"/>
    <property type="evidence" value="ECO:0007669"/>
    <property type="project" value="UniProtKB-UniRule"/>
</dbReference>
<evidence type="ECO:0000256" key="5">
    <source>
        <dbReference type="ARBA" id="ARBA00022840"/>
    </source>
</evidence>
<evidence type="ECO:0000256" key="3">
    <source>
        <dbReference type="ARBA" id="ARBA00022801"/>
    </source>
</evidence>
<dbReference type="AlphaFoldDB" id="A0A078A9N3"/>
<keyword evidence="2 11" id="KW-0547">Nucleotide-binding</keyword>
<comment type="catalytic activity">
    <reaction evidence="10">
        <text>ATP + H2O = ADP + phosphate + H(+)</text>
        <dbReference type="Rhea" id="RHEA:13065"/>
        <dbReference type="ChEBI" id="CHEBI:15377"/>
        <dbReference type="ChEBI" id="CHEBI:15378"/>
        <dbReference type="ChEBI" id="CHEBI:30616"/>
        <dbReference type="ChEBI" id="CHEBI:43474"/>
        <dbReference type="ChEBI" id="CHEBI:456216"/>
        <dbReference type="EC" id="5.6.2.4"/>
    </reaction>
</comment>